<gene>
    <name evidence="2" type="ORF">H072_7439</name>
</gene>
<dbReference type="Gene3D" id="3.90.550.10">
    <property type="entry name" value="Spore Coat Polysaccharide Biosynthesis Protein SpsA, Chain A"/>
    <property type="match status" value="1"/>
</dbReference>
<dbReference type="HOGENOM" id="CLU_557791_0_0_1"/>
<evidence type="ECO:0000256" key="1">
    <source>
        <dbReference type="SAM" id="MobiDB-lite"/>
    </source>
</evidence>
<proteinExistence type="predicted"/>
<feature type="region of interest" description="Disordered" evidence="1">
    <location>
        <begin position="50"/>
        <end position="73"/>
    </location>
</feature>
<comment type="caution">
    <text evidence="2">The sequence shown here is derived from an EMBL/GenBank/DDBJ whole genome shotgun (WGS) entry which is preliminary data.</text>
</comment>
<dbReference type="OMA" id="MILPRWP"/>
<dbReference type="Proteomes" id="UP000015100">
    <property type="component" value="Unassembled WGS sequence"/>
</dbReference>
<sequence>MKGRIGLRITSSILFLFSFILFLSGCVLQRRSVSALERYYDSMPLPDTHPLSIEKKRRKSKDAQNKGLQGGSYGDQQRVLLSSATYSPLERQQELEKELFKSVGYVQMVAEFDDICNAVLVFSDLDRVGSRASKVLMYPAEWDMQLDMPLPQIMEAQKQLQVQMEQKRRGVRRRPKKASMKVVVEEPNAPNPLDPPALIRQAESTRPHYNTARRLLHLARIRYSAILLPVPETTMSPLVLLNMTDYNRLLYLSHPAQVMRNMDDLLLHAPPAVVASPRAIGETGVSPHFLLVSPSESEFGDLKKQQGWNSRTPEKVKGLLERLYSGTAMILPRWPYEVYTSELFRSSVGARTSTWSAKKIIDEAYNILFDGARTDENNKQQIVPQPWKLKSLEEDVAPQCAKVFNEEGEEQLDCTNRKIWGTLYEGFRRRRMEVCGLDLEA</sequence>
<accession>S8ACQ0</accession>
<keyword evidence="3" id="KW-1185">Reference proteome</keyword>
<organism evidence="2 3">
    <name type="scientific">Dactylellina haptotyla (strain CBS 200.50)</name>
    <name type="common">Nematode-trapping fungus</name>
    <name type="synonym">Monacrosporium haptotylum</name>
    <dbReference type="NCBI Taxonomy" id="1284197"/>
    <lineage>
        <taxon>Eukaryota</taxon>
        <taxon>Fungi</taxon>
        <taxon>Dikarya</taxon>
        <taxon>Ascomycota</taxon>
        <taxon>Pezizomycotina</taxon>
        <taxon>Orbiliomycetes</taxon>
        <taxon>Orbiliales</taxon>
        <taxon>Orbiliaceae</taxon>
        <taxon>Dactylellina</taxon>
    </lineage>
</organism>
<evidence type="ECO:0000313" key="3">
    <source>
        <dbReference type="Proteomes" id="UP000015100"/>
    </source>
</evidence>
<dbReference type="EMBL" id="AQGS01000526">
    <property type="protein sequence ID" value="EPS38836.1"/>
    <property type="molecule type" value="Genomic_DNA"/>
</dbReference>
<name>S8ACQ0_DACHA</name>
<dbReference type="AlphaFoldDB" id="S8ACQ0"/>
<reference evidence="3" key="2">
    <citation type="submission" date="2013-04" db="EMBL/GenBank/DDBJ databases">
        <title>Genomic mechanisms accounting for the adaptation to parasitism in nematode-trapping fungi.</title>
        <authorList>
            <person name="Ahren D.G."/>
        </authorList>
    </citation>
    <scope>NUCLEOTIDE SEQUENCE [LARGE SCALE GENOMIC DNA]</scope>
    <source>
        <strain evidence="3">CBS 200.50</strain>
    </source>
</reference>
<dbReference type="OrthoDB" id="2014201at2759"/>
<evidence type="ECO:0008006" key="4">
    <source>
        <dbReference type="Google" id="ProtNLM"/>
    </source>
</evidence>
<dbReference type="PROSITE" id="PS51257">
    <property type="entry name" value="PROKAR_LIPOPROTEIN"/>
    <property type="match status" value="1"/>
</dbReference>
<dbReference type="InterPro" id="IPR029044">
    <property type="entry name" value="Nucleotide-diphossugar_trans"/>
</dbReference>
<reference evidence="2 3" key="1">
    <citation type="journal article" date="2013" name="PLoS Genet.">
        <title>Genomic mechanisms accounting for the adaptation to parasitism in nematode-trapping fungi.</title>
        <authorList>
            <person name="Meerupati T."/>
            <person name="Andersson K.M."/>
            <person name="Friman E."/>
            <person name="Kumar D."/>
            <person name="Tunlid A."/>
            <person name="Ahren D."/>
        </authorList>
    </citation>
    <scope>NUCLEOTIDE SEQUENCE [LARGE SCALE GENOMIC DNA]</scope>
    <source>
        <strain evidence="2 3">CBS 200.50</strain>
    </source>
</reference>
<evidence type="ECO:0000313" key="2">
    <source>
        <dbReference type="EMBL" id="EPS38836.1"/>
    </source>
</evidence>
<protein>
    <recommendedName>
        <fullName evidence="4">N-acetylglucosaminyltransferase</fullName>
    </recommendedName>
</protein>
<dbReference type="eggNOG" id="ENOG502SWVM">
    <property type="taxonomic scope" value="Eukaryota"/>
</dbReference>